<name>A0A176S047_9GAMM</name>
<evidence type="ECO:0000256" key="1">
    <source>
        <dbReference type="SAM" id="Phobius"/>
    </source>
</evidence>
<keyword evidence="1" id="KW-0812">Transmembrane</keyword>
<dbReference type="EMBL" id="LUTY01001628">
    <property type="protein sequence ID" value="OAD21442.1"/>
    <property type="molecule type" value="Genomic_DNA"/>
</dbReference>
<organism evidence="2 3">
    <name type="scientific">Candidatus Thiomargarita nelsonii</name>
    <dbReference type="NCBI Taxonomy" id="1003181"/>
    <lineage>
        <taxon>Bacteria</taxon>
        <taxon>Pseudomonadati</taxon>
        <taxon>Pseudomonadota</taxon>
        <taxon>Gammaproteobacteria</taxon>
        <taxon>Thiotrichales</taxon>
        <taxon>Thiotrichaceae</taxon>
        <taxon>Thiomargarita</taxon>
    </lineage>
</organism>
<comment type="caution">
    <text evidence="2">The sequence shown here is derived from an EMBL/GenBank/DDBJ whole genome shotgun (WGS) entry which is preliminary data.</text>
</comment>
<feature type="transmembrane region" description="Helical" evidence="1">
    <location>
        <begin position="136"/>
        <end position="159"/>
    </location>
</feature>
<keyword evidence="1" id="KW-1133">Transmembrane helix</keyword>
<keyword evidence="1" id="KW-0472">Membrane</keyword>
<dbReference type="Proteomes" id="UP000076962">
    <property type="component" value="Unassembled WGS sequence"/>
</dbReference>
<evidence type="ECO:0000313" key="2">
    <source>
        <dbReference type="EMBL" id="OAD21442.1"/>
    </source>
</evidence>
<evidence type="ECO:0000313" key="3">
    <source>
        <dbReference type="Proteomes" id="UP000076962"/>
    </source>
</evidence>
<reference evidence="2 3" key="1">
    <citation type="submission" date="2016-05" db="EMBL/GenBank/DDBJ databases">
        <title>Single-cell genome of chain-forming Candidatus Thiomargarita nelsonii and comparison to other large sulfur-oxidizing bacteria.</title>
        <authorList>
            <person name="Winkel M."/>
            <person name="Salman V."/>
            <person name="Woyke T."/>
            <person name="Schulz-Vogt H."/>
            <person name="Richter M."/>
            <person name="Flood B."/>
            <person name="Bailey J."/>
            <person name="Amann R."/>
            <person name="Mussmann M."/>
        </authorList>
    </citation>
    <scope>NUCLEOTIDE SEQUENCE [LARGE SCALE GENOMIC DNA]</scope>
    <source>
        <strain evidence="2 3">THI036</strain>
    </source>
</reference>
<proteinExistence type="predicted"/>
<keyword evidence="3" id="KW-1185">Reference proteome</keyword>
<sequence length="243" mass="27997">KGHPYLTQKLCQIVATDKSVTRAAGVDRICEGIFFSSRARETENNLQHVRTLLLAKDKDHAALLDLYRQVRARKRIRDDDTNVLINTLRLSGLIRVLENYLWMRNRIYFRVFDRAWIEANMPNAEKRRQKAAFKRGFRRASAVAAVIIALIGGGFYWVLDGYYWKHVRYYNTYAKRLGIMEGVGELTRQQVRSRTVSYKFIREGRYNPLQKVQAVKGSGELAASQSTVKSIFGDQSKDKSTLG</sequence>
<feature type="non-terminal residue" evidence="2">
    <location>
        <position position="243"/>
    </location>
</feature>
<protein>
    <submittedName>
        <fullName evidence="2">Repeat protein</fullName>
    </submittedName>
</protein>
<gene>
    <name evidence="2" type="ORF">THIOM_002788</name>
</gene>
<feature type="non-terminal residue" evidence="2">
    <location>
        <position position="1"/>
    </location>
</feature>
<accession>A0A176S047</accession>
<dbReference type="AlphaFoldDB" id="A0A176S047"/>